<evidence type="ECO:0000313" key="6">
    <source>
        <dbReference type="EMBL" id="MBE9070826.1"/>
    </source>
</evidence>
<dbReference type="GO" id="GO:0006013">
    <property type="term" value="P:mannose metabolic process"/>
    <property type="evidence" value="ECO:0007669"/>
    <property type="project" value="InterPro"/>
</dbReference>
<sequence length="629" mass="69895">NYDPVQMAEYAAKWEQKTDIAHTCWLPGVGDHGGGPTRDMLLKARRWRESPFFPQVKFSTPKEFLHEAMGSPVDLPVWDDELYLELHRGCYTVHSDQKQKNRRGEDLLYQAEVWATVAQLVSGQPYPQETLETAWKGLLFNQFHDILPGTSIPQVFEDANEEWAKVDALGRSVLEQSLAALSVQGTVGRGKPLQVFNALSWSRTEVVTVAVPLGPWQIIDCETNQLVDHVVYPAEAPFAGSPADQESQVLSFLAHDVPAVGYRLYALVAGTTEVLADVHTEKYILENACLRVVVSPKTGEIISCIHLATGREILSSAANQLQCFEDSGQYWDAWNIAPDYADKPCASAQLISIEWISRNPICHRLRVTRQLNQSTLVQDYCLAADAPCLNVETWVDWQETQVVLKVNFPITIASDQATYEVPFGAIDRPTKPTTEHEKAKWEVPALRWADLSDEAFGLSILTDCKHGFDAKPSQLRLTLLKAPLWPDPGCDRTHHHFTYALYPHPGNWQTAHTPHHAQALNIPLRAYTPMSSGMPAGQPASGAICRSFLSLDAEHLILAAFKPSEADPSCFIARYYDAYGIPSEGTLTNSLGLTVGAAVNLLEEPIESLPVRPYQIQTRCLVPEKLGEA</sequence>
<feature type="non-terminal residue" evidence="6">
    <location>
        <position position="1"/>
    </location>
</feature>
<dbReference type="Gene3D" id="2.70.98.30">
    <property type="entry name" value="Golgi alpha-mannosidase II, domain 4"/>
    <property type="match status" value="1"/>
</dbReference>
<dbReference type="InterPro" id="IPR041147">
    <property type="entry name" value="GH38_C"/>
</dbReference>
<organism evidence="6 7">
    <name type="scientific">Leptolyngbya cf. ectocarpi LEGE 11479</name>
    <dbReference type="NCBI Taxonomy" id="1828722"/>
    <lineage>
        <taxon>Bacteria</taxon>
        <taxon>Bacillati</taxon>
        <taxon>Cyanobacteriota</taxon>
        <taxon>Cyanophyceae</taxon>
        <taxon>Leptolyngbyales</taxon>
        <taxon>Leptolyngbyaceae</taxon>
        <taxon>Leptolyngbya group</taxon>
        <taxon>Leptolyngbya</taxon>
    </lineage>
</organism>
<protein>
    <submittedName>
        <fullName evidence="6">Alpha-mannosidase</fullName>
    </submittedName>
</protein>
<dbReference type="Gene3D" id="1.20.1270.50">
    <property type="entry name" value="Glycoside hydrolase family 38, central domain"/>
    <property type="match status" value="1"/>
</dbReference>
<keyword evidence="7" id="KW-1185">Reference proteome</keyword>
<dbReference type="PANTHER" id="PTHR46017">
    <property type="entry name" value="ALPHA-MANNOSIDASE 2C1"/>
    <property type="match status" value="1"/>
</dbReference>
<dbReference type="GO" id="GO:0004559">
    <property type="term" value="F:alpha-mannosidase activity"/>
    <property type="evidence" value="ECO:0007669"/>
    <property type="project" value="InterPro"/>
</dbReference>
<dbReference type="GO" id="GO:0046872">
    <property type="term" value="F:metal ion binding"/>
    <property type="evidence" value="ECO:0007669"/>
    <property type="project" value="UniProtKB-KW"/>
</dbReference>
<keyword evidence="2" id="KW-0479">Metal-binding</keyword>
<dbReference type="RefSeq" id="WP_193996661.1">
    <property type="nucleotide sequence ID" value="NZ_JADEXP010000549.1"/>
</dbReference>
<reference evidence="6" key="1">
    <citation type="submission" date="2020-10" db="EMBL/GenBank/DDBJ databases">
        <authorList>
            <person name="Castelo-Branco R."/>
            <person name="Eusebio N."/>
            <person name="Adriana R."/>
            <person name="Vieira A."/>
            <person name="Brugerolle De Fraissinette N."/>
            <person name="Rezende De Castro R."/>
            <person name="Schneider M.P."/>
            <person name="Vasconcelos V."/>
            <person name="Leao P.N."/>
        </authorList>
    </citation>
    <scope>NUCLEOTIDE SEQUENCE</scope>
    <source>
        <strain evidence="6">LEGE 11479</strain>
    </source>
</reference>
<dbReference type="Pfam" id="PF17677">
    <property type="entry name" value="Glyco_hydro38C2"/>
    <property type="match status" value="1"/>
</dbReference>
<accession>A0A929A0M6</accession>
<evidence type="ECO:0000256" key="3">
    <source>
        <dbReference type="ARBA" id="ARBA00022801"/>
    </source>
</evidence>
<dbReference type="EMBL" id="JADEXP010000549">
    <property type="protein sequence ID" value="MBE9070826.1"/>
    <property type="molecule type" value="Genomic_DNA"/>
</dbReference>
<dbReference type="InterPro" id="IPR037094">
    <property type="entry name" value="Glyco_hydro_38_cen_sf"/>
</dbReference>
<dbReference type="AlphaFoldDB" id="A0A929A0M6"/>
<evidence type="ECO:0000256" key="4">
    <source>
        <dbReference type="ARBA" id="ARBA00023295"/>
    </source>
</evidence>
<dbReference type="PANTHER" id="PTHR46017:SF1">
    <property type="entry name" value="ALPHA-MANNOSIDASE 2C1"/>
    <property type="match status" value="1"/>
</dbReference>
<dbReference type="InterPro" id="IPR028995">
    <property type="entry name" value="Glyco_hydro_57/38_cen_sf"/>
</dbReference>
<evidence type="ECO:0000259" key="5">
    <source>
        <dbReference type="SMART" id="SM00872"/>
    </source>
</evidence>
<dbReference type="InterPro" id="IPR011330">
    <property type="entry name" value="Glyco_hydro/deAcase_b/a-brl"/>
</dbReference>
<dbReference type="GO" id="GO:0009313">
    <property type="term" value="P:oligosaccharide catabolic process"/>
    <property type="evidence" value="ECO:0007669"/>
    <property type="project" value="TreeGrafter"/>
</dbReference>
<dbReference type="SUPFAM" id="SSF74650">
    <property type="entry name" value="Galactose mutarotase-like"/>
    <property type="match status" value="1"/>
</dbReference>
<dbReference type="Pfam" id="PF07748">
    <property type="entry name" value="Glyco_hydro_38C"/>
    <property type="match status" value="1"/>
</dbReference>
<dbReference type="FunFam" id="1.20.1270.50:FF:000004">
    <property type="entry name" value="alpha-mannosidase 2C1 isoform X1"/>
    <property type="match status" value="1"/>
</dbReference>
<dbReference type="InterPro" id="IPR011013">
    <property type="entry name" value="Gal_mutarotase_sf_dom"/>
</dbReference>
<name>A0A929A0M6_LEPEC</name>
<proteinExistence type="inferred from homology"/>
<dbReference type="InterPro" id="IPR000602">
    <property type="entry name" value="Glyco_hydro_38_N"/>
</dbReference>
<keyword evidence="3" id="KW-0378">Hydrolase</keyword>
<keyword evidence="4" id="KW-0326">Glycosidase</keyword>
<dbReference type="InterPro" id="IPR015341">
    <property type="entry name" value="Glyco_hydro_38_cen"/>
</dbReference>
<dbReference type="Pfam" id="PF09261">
    <property type="entry name" value="Alpha-mann_mid"/>
    <property type="match status" value="1"/>
</dbReference>
<dbReference type="GO" id="GO:0030246">
    <property type="term" value="F:carbohydrate binding"/>
    <property type="evidence" value="ECO:0007669"/>
    <property type="project" value="InterPro"/>
</dbReference>
<dbReference type="SUPFAM" id="SSF88713">
    <property type="entry name" value="Glycoside hydrolase/deacetylase"/>
    <property type="match status" value="1"/>
</dbReference>
<dbReference type="Pfam" id="PF01074">
    <property type="entry name" value="Glyco_hydro_38N"/>
    <property type="match status" value="1"/>
</dbReference>
<evidence type="ECO:0000256" key="1">
    <source>
        <dbReference type="ARBA" id="ARBA00009792"/>
    </source>
</evidence>
<comment type="caution">
    <text evidence="6">The sequence shown here is derived from an EMBL/GenBank/DDBJ whole genome shotgun (WGS) entry which is preliminary data.</text>
</comment>
<feature type="domain" description="Glycoside hydrolase family 38 central" evidence="5">
    <location>
        <begin position="85"/>
        <end position="163"/>
    </location>
</feature>
<dbReference type="SUPFAM" id="SSF88688">
    <property type="entry name" value="Families 57/38 glycoside transferase middle domain"/>
    <property type="match status" value="1"/>
</dbReference>
<evidence type="ECO:0000256" key="2">
    <source>
        <dbReference type="ARBA" id="ARBA00022723"/>
    </source>
</evidence>
<dbReference type="Proteomes" id="UP000615026">
    <property type="component" value="Unassembled WGS sequence"/>
</dbReference>
<comment type="similarity">
    <text evidence="1">Belongs to the glycosyl hydrolase 38 family.</text>
</comment>
<gene>
    <name evidence="6" type="ORF">IQ260_29760</name>
</gene>
<evidence type="ECO:0000313" key="7">
    <source>
        <dbReference type="Proteomes" id="UP000615026"/>
    </source>
</evidence>
<dbReference type="InterPro" id="IPR011682">
    <property type="entry name" value="Glyco_hydro_38_C"/>
</dbReference>
<dbReference type="SMART" id="SM00872">
    <property type="entry name" value="Alpha-mann_mid"/>
    <property type="match status" value="1"/>
</dbReference>